<reference evidence="3" key="2">
    <citation type="submission" date="2021-04" db="EMBL/GenBank/DDBJ databases">
        <authorList>
            <person name="Gilroy R."/>
        </authorList>
    </citation>
    <scope>NUCLEOTIDE SEQUENCE</scope>
    <source>
        <strain evidence="3">B5_2728</strain>
    </source>
</reference>
<feature type="domain" description="DUF218" evidence="2">
    <location>
        <begin position="104"/>
        <end position="249"/>
    </location>
</feature>
<dbReference type="GO" id="GO:0000270">
    <property type="term" value="P:peptidoglycan metabolic process"/>
    <property type="evidence" value="ECO:0007669"/>
    <property type="project" value="TreeGrafter"/>
</dbReference>
<comment type="caution">
    <text evidence="3">The sequence shown here is derived from an EMBL/GenBank/DDBJ whole genome shotgun (WGS) entry which is preliminary data.</text>
</comment>
<dbReference type="Proteomes" id="UP000713596">
    <property type="component" value="Unassembled WGS sequence"/>
</dbReference>
<dbReference type="GO" id="GO:0043164">
    <property type="term" value="P:Gram-negative-bacterium-type cell wall biogenesis"/>
    <property type="evidence" value="ECO:0007669"/>
    <property type="project" value="TreeGrafter"/>
</dbReference>
<organism evidence="3 4">
    <name type="scientific">Candidatus Allofournierella pullistercoris</name>
    <dbReference type="NCBI Taxonomy" id="2838597"/>
    <lineage>
        <taxon>Bacteria</taxon>
        <taxon>Bacillati</taxon>
        <taxon>Bacillota</taxon>
        <taxon>Clostridia</taxon>
        <taxon>Eubacteriales</taxon>
        <taxon>Oscillospiraceae</taxon>
        <taxon>Allofournierella</taxon>
    </lineage>
</organism>
<accession>A0A948WNS0</accession>
<name>A0A948WNS0_9FIRM</name>
<feature type="transmembrane region" description="Helical" evidence="1">
    <location>
        <begin position="12"/>
        <end position="33"/>
    </location>
</feature>
<feature type="transmembrane region" description="Helical" evidence="1">
    <location>
        <begin position="39"/>
        <end position="60"/>
    </location>
</feature>
<dbReference type="GO" id="GO:0005886">
    <property type="term" value="C:plasma membrane"/>
    <property type="evidence" value="ECO:0007669"/>
    <property type="project" value="TreeGrafter"/>
</dbReference>
<keyword evidence="1" id="KW-0472">Membrane</keyword>
<reference evidence="3" key="1">
    <citation type="journal article" date="2021" name="PeerJ">
        <title>Extensive microbial diversity within the chicken gut microbiome revealed by metagenomics and culture.</title>
        <authorList>
            <person name="Gilroy R."/>
            <person name="Ravi A."/>
            <person name="Getino M."/>
            <person name="Pursley I."/>
            <person name="Horton D.L."/>
            <person name="Alikhan N.F."/>
            <person name="Baker D."/>
            <person name="Gharbi K."/>
            <person name="Hall N."/>
            <person name="Watson M."/>
            <person name="Adriaenssens E.M."/>
            <person name="Foster-Nyarko E."/>
            <person name="Jarju S."/>
            <person name="Secka A."/>
            <person name="Antonio M."/>
            <person name="Oren A."/>
            <person name="Chaudhuri R.R."/>
            <person name="La Ragione R."/>
            <person name="Hildebrand F."/>
            <person name="Pallen M.J."/>
        </authorList>
    </citation>
    <scope>NUCLEOTIDE SEQUENCE</scope>
    <source>
        <strain evidence="3">B5_2728</strain>
    </source>
</reference>
<dbReference type="InterPro" id="IPR014729">
    <property type="entry name" value="Rossmann-like_a/b/a_fold"/>
</dbReference>
<dbReference type="AlphaFoldDB" id="A0A948WNS0"/>
<gene>
    <name evidence="3" type="ORF">H9882_02805</name>
</gene>
<sequence>MRQNNKKEISWLRWLTGLAGIVLAVDCILRILFQPVNLGSVLIGGIAGLCLGYSIFAPALHKACSRPWGKVLFGLVALGAAVMLGLLGFISIAAYNHPVQGNEQVLIVLGAGTEGDAPGDLLRRRLEKALEYQASHPDSLIVVTGGQARYEQAPQAQIMARWLTERGVPEENILVEDKSASTEENLLFAVQLLQQNEVTLDTPAVVVTNGFHCYRAGVYAELAGLEAVRLLPASISVMDALPCYLREVLAVLYYWVFTSSQSGWMASFVGYL</sequence>
<proteinExistence type="predicted"/>
<dbReference type="EMBL" id="JAHLFP010000019">
    <property type="protein sequence ID" value="MBU3805807.1"/>
    <property type="molecule type" value="Genomic_DNA"/>
</dbReference>
<keyword evidence="1" id="KW-0812">Transmembrane</keyword>
<dbReference type="InterPro" id="IPR051599">
    <property type="entry name" value="Cell_Envelope_Assoc"/>
</dbReference>
<protein>
    <submittedName>
        <fullName evidence="3">YdcF family protein</fullName>
    </submittedName>
</protein>
<evidence type="ECO:0000259" key="2">
    <source>
        <dbReference type="Pfam" id="PF02698"/>
    </source>
</evidence>
<dbReference type="InterPro" id="IPR003848">
    <property type="entry name" value="DUF218"/>
</dbReference>
<evidence type="ECO:0000313" key="3">
    <source>
        <dbReference type="EMBL" id="MBU3805807.1"/>
    </source>
</evidence>
<dbReference type="Gene3D" id="3.40.50.620">
    <property type="entry name" value="HUPs"/>
    <property type="match status" value="1"/>
</dbReference>
<evidence type="ECO:0000313" key="4">
    <source>
        <dbReference type="Proteomes" id="UP000713596"/>
    </source>
</evidence>
<keyword evidence="1" id="KW-1133">Transmembrane helix</keyword>
<feature type="transmembrane region" description="Helical" evidence="1">
    <location>
        <begin position="72"/>
        <end position="95"/>
    </location>
</feature>
<dbReference type="PANTHER" id="PTHR30336:SF4">
    <property type="entry name" value="ENVELOPE BIOGENESIS FACTOR ELYC"/>
    <property type="match status" value="1"/>
</dbReference>
<dbReference type="CDD" id="cd06259">
    <property type="entry name" value="YdcF-like"/>
    <property type="match status" value="1"/>
</dbReference>
<dbReference type="Pfam" id="PF02698">
    <property type="entry name" value="DUF218"/>
    <property type="match status" value="1"/>
</dbReference>
<evidence type="ECO:0000256" key="1">
    <source>
        <dbReference type="SAM" id="Phobius"/>
    </source>
</evidence>
<dbReference type="PANTHER" id="PTHR30336">
    <property type="entry name" value="INNER MEMBRANE PROTEIN, PROBABLE PERMEASE"/>
    <property type="match status" value="1"/>
</dbReference>